<feature type="domain" description="Alcohol dehydrogenase-like C-terminal" evidence="8">
    <location>
        <begin position="205"/>
        <end position="273"/>
    </location>
</feature>
<keyword evidence="11" id="KW-1185">Reference proteome</keyword>
<dbReference type="Pfam" id="PF08240">
    <property type="entry name" value="ADH_N"/>
    <property type="match status" value="1"/>
</dbReference>
<evidence type="ECO:0000256" key="6">
    <source>
        <dbReference type="ARBA" id="ARBA00023027"/>
    </source>
</evidence>
<dbReference type="InterPro" id="IPR011032">
    <property type="entry name" value="GroES-like_sf"/>
</dbReference>
<proteinExistence type="inferred from homology"/>
<evidence type="ECO:0000259" key="8">
    <source>
        <dbReference type="Pfam" id="PF00107"/>
    </source>
</evidence>
<dbReference type="PANTHER" id="PTHR42813">
    <property type="entry name" value="ZINC-TYPE ALCOHOL DEHYDROGENASE-LIKE"/>
    <property type="match status" value="1"/>
</dbReference>
<dbReference type="PANTHER" id="PTHR42813:SF3">
    <property type="entry name" value="GLUTATHIONE-INDEPENDENT FORMALDEHYDE DEHYDROGENASE"/>
    <property type="match status" value="1"/>
</dbReference>
<gene>
    <name evidence="10" type="ORF">HLY00_2969</name>
</gene>
<dbReference type="SUPFAM" id="SSF51735">
    <property type="entry name" value="NAD(P)-binding Rossmann-fold domains"/>
    <property type="match status" value="1"/>
</dbReference>
<sequence length="405" mass="42185">MSGNRIVVYKGPGEVAVESIDYPKLEVPAEVASAMGMSRKADHGVILKCVSTNICGSDQHMVRGRTTAPVGQTLGHEITGEIIEKGSDVQFLEVGDICSVPFNIACGRCRNCRERQTGICLNVNPARAGSAYGYVDMGGWLGGQADYVFVPFADFNLLKFPDRDAALAKIRDLTMLSDIFPTGYHGAKTSGVTTGSTVYVAGAGPVGLAAAYSAQLLGAAVVIVGDLNADRLKQAESFGCATVDISADATLEDQIADILNTNEVDCAVDAVGFEASGHGHNAGEQPAAVLNSIMSVTRAGGSLGIPGLYVTGDPGAADPDAKDGTLKVRLGLGWAKSHSFYTGQCPVLSYNRGLMMSILHDKAHIADAVNATVISLDDAPRGYAEFDSGVAEKFVLDPHGMVPAA</sequence>
<evidence type="ECO:0000256" key="7">
    <source>
        <dbReference type="RuleBase" id="RU361277"/>
    </source>
</evidence>
<dbReference type="Proteomes" id="UP000570517">
    <property type="component" value="Unassembled WGS sequence"/>
</dbReference>
<reference evidence="10 11" key="1">
    <citation type="submission" date="2020-05" db="EMBL/GenBank/DDBJ databases">
        <title>Draft genome sequence of Mycobacterium hippocampi DL, isolated from European seabass, Dicentrarchus labrax, reared in fish farms.</title>
        <authorList>
            <person name="Stathopoulou P."/>
            <person name="Asimakis E."/>
            <person name="Tzokas K."/>
            <person name="Batargias C."/>
            <person name="Tsiamis G."/>
        </authorList>
    </citation>
    <scope>NUCLEOTIDE SEQUENCE [LARGE SCALE GENOMIC DNA]</scope>
    <source>
        <strain evidence="10 11">DL</strain>
    </source>
</reference>
<evidence type="ECO:0000256" key="2">
    <source>
        <dbReference type="ARBA" id="ARBA00008072"/>
    </source>
</evidence>
<dbReference type="EC" id="1.2.1.46" evidence="10"/>
<dbReference type="PROSITE" id="PS00059">
    <property type="entry name" value="ADH_ZINC"/>
    <property type="match status" value="1"/>
</dbReference>
<dbReference type="CDD" id="cd08282">
    <property type="entry name" value="PFDH_like"/>
    <property type="match status" value="1"/>
</dbReference>
<dbReference type="InterPro" id="IPR036291">
    <property type="entry name" value="NAD(P)-bd_dom_sf"/>
</dbReference>
<comment type="cofactor">
    <cofactor evidence="1 7">
        <name>Zn(2+)</name>
        <dbReference type="ChEBI" id="CHEBI:29105"/>
    </cofactor>
</comment>
<evidence type="ECO:0000313" key="11">
    <source>
        <dbReference type="Proteomes" id="UP000570517"/>
    </source>
</evidence>
<comment type="similarity">
    <text evidence="2 7">Belongs to the zinc-containing alcohol dehydrogenase family.</text>
</comment>
<protein>
    <submittedName>
        <fullName evidence="10">Glutathione-independent formaldehyde dehydrogenase</fullName>
        <ecNumber evidence="10">1.2.1.46</ecNumber>
    </submittedName>
</protein>
<dbReference type="InterPro" id="IPR013149">
    <property type="entry name" value="ADH-like_C"/>
</dbReference>
<dbReference type="EMBL" id="JABFYL010000050">
    <property type="protein sequence ID" value="NVN53873.1"/>
    <property type="molecule type" value="Genomic_DNA"/>
</dbReference>
<evidence type="ECO:0000259" key="9">
    <source>
        <dbReference type="Pfam" id="PF08240"/>
    </source>
</evidence>
<dbReference type="GO" id="GO:0008270">
    <property type="term" value="F:zinc ion binding"/>
    <property type="evidence" value="ECO:0007669"/>
    <property type="project" value="InterPro"/>
</dbReference>
<dbReference type="SUPFAM" id="SSF50129">
    <property type="entry name" value="GroES-like"/>
    <property type="match status" value="1"/>
</dbReference>
<evidence type="ECO:0000256" key="4">
    <source>
        <dbReference type="ARBA" id="ARBA00022833"/>
    </source>
</evidence>
<dbReference type="Gene3D" id="3.90.180.10">
    <property type="entry name" value="Medium-chain alcohol dehydrogenases, catalytic domain"/>
    <property type="match status" value="1"/>
</dbReference>
<keyword evidence="3 7" id="KW-0479">Metal-binding</keyword>
<organism evidence="10 11">
    <name type="scientific">Mycolicibacterium hippocampi</name>
    <dbReference type="NCBI Taxonomy" id="659824"/>
    <lineage>
        <taxon>Bacteria</taxon>
        <taxon>Bacillati</taxon>
        <taxon>Actinomycetota</taxon>
        <taxon>Actinomycetes</taxon>
        <taxon>Mycobacteriales</taxon>
        <taxon>Mycobacteriaceae</taxon>
        <taxon>Mycolicibacterium</taxon>
    </lineage>
</organism>
<keyword evidence="6" id="KW-0520">NAD</keyword>
<dbReference type="InterPro" id="IPR002328">
    <property type="entry name" value="ADH_Zn_CS"/>
</dbReference>
<dbReference type="InterPro" id="IPR013154">
    <property type="entry name" value="ADH-like_N"/>
</dbReference>
<accession>A0A850PZM5</accession>
<dbReference type="GO" id="GO:0018467">
    <property type="term" value="F:formaldehyde dehydrogenase (NAD+) activity"/>
    <property type="evidence" value="ECO:0007669"/>
    <property type="project" value="UniProtKB-EC"/>
</dbReference>
<comment type="caution">
    <text evidence="10">The sequence shown here is derived from an EMBL/GenBank/DDBJ whole genome shotgun (WGS) entry which is preliminary data.</text>
</comment>
<feature type="domain" description="Alcohol dehydrogenase-like N-terminal" evidence="9">
    <location>
        <begin position="42"/>
        <end position="159"/>
    </location>
</feature>
<evidence type="ECO:0000256" key="1">
    <source>
        <dbReference type="ARBA" id="ARBA00001947"/>
    </source>
</evidence>
<evidence type="ECO:0000256" key="5">
    <source>
        <dbReference type="ARBA" id="ARBA00023002"/>
    </source>
</evidence>
<dbReference type="Pfam" id="PF00107">
    <property type="entry name" value="ADH_zinc_N"/>
    <property type="match status" value="1"/>
</dbReference>
<evidence type="ECO:0000313" key="10">
    <source>
        <dbReference type="EMBL" id="NVN53873.1"/>
    </source>
</evidence>
<keyword evidence="4 7" id="KW-0862">Zinc</keyword>
<evidence type="ECO:0000256" key="3">
    <source>
        <dbReference type="ARBA" id="ARBA00022723"/>
    </source>
</evidence>
<keyword evidence="5 10" id="KW-0560">Oxidoreductase</keyword>
<name>A0A850PZM5_9MYCO</name>
<dbReference type="RefSeq" id="WP_178362070.1">
    <property type="nucleotide sequence ID" value="NZ_JABFYL010000050.1"/>
</dbReference>
<dbReference type="AlphaFoldDB" id="A0A850PZM5"/>
<dbReference type="Gene3D" id="3.40.50.720">
    <property type="entry name" value="NAD(P)-binding Rossmann-like Domain"/>
    <property type="match status" value="1"/>
</dbReference>
<dbReference type="NCBIfam" id="TIGR02819">
    <property type="entry name" value="fdhA_non_GSH"/>
    <property type="match status" value="1"/>
</dbReference>
<dbReference type="InterPro" id="IPR014184">
    <property type="entry name" value="HCHO_DH_non_GSH"/>
</dbReference>